<keyword evidence="2" id="KW-0732">Signal</keyword>
<evidence type="ECO:0000256" key="2">
    <source>
        <dbReference type="SAM" id="SignalP"/>
    </source>
</evidence>
<reference evidence="3" key="1">
    <citation type="submission" date="2016-04" db="EMBL/GenBank/DDBJ databases">
        <authorList>
            <person name="Evans L.H."/>
            <person name="Alamgir A."/>
            <person name="Owens N."/>
            <person name="Weber N.D."/>
            <person name="Virtaneva K."/>
            <person name="Barbian K."/>
            <person name="Babar A."/>
            <person name="Rosenke K."/>
        </authorList>
    </citation>
    <scope>NUCLEOTIDE SEQUENCE</scope>
    <source>
        <strain evidence="3">86-1</strain>
    </source>
</reference>
<dbReference type="RefSeq" id="WP_296940707.1">
    <property type="nucleotide sequence ID" value="NZ_LT599032.1"/>
</dbReference>
<feature type="signal peptide" evidence="2">
    <location>
        <begin position="1"/>
        <end position="20"/>
    </location>
</feature>
<gene>
    <name evidence="3" type="ORF">KL86DYS1_12131</name>
</gene>
<protein>
    <recommendedName>
        <fullName evidence="4">Protein SirB1 N-terminal domain-containing protein</fullName>
    </recommendedName>
</protein>
<proteinExistence type="predicted"/>
<evidence type="ECO:0000313" key="3">
    <source>
        <dbReference type="EMBL" id="SBV98284.1"/>
    </source>
</evidence>
<feature type="coiled-coil region" evidence="1">
    <location>
        <begin position="60"/>
        <end position="87"/>
    </location>
</feature>
<keyword evidence="1" id="KW-0175">Coiled coil</keyword>
<accession>A0A212JFT1</accession>
<organism evidence="3">
    <name type="scientific">uncultured Dysgonomonas sp</name>
    <dbReference type="NCBI Taxonomy" id="206096"/>
    <lineage>
        <taxon>Bacteria</taxon>
        <taxon>Pseudomonadati</taxon>
        <taxon>Bacteroidota</taxon>
        <taxon>Bacteroidia</taxon>
        <taxon>Bacteroidales</taxon>
        <taxon>Dysgonomonadaceae</taxon>
        <taxon>Dysgonomonas</taxon>
        <taxon>environmental samples</taxon>
    </lineage>
</organism>
<dbReference type="EMBL" id="FLUM01000001">
    <property type="protein sequence ID" value="SBV98284.1"/>
    <property type="molecule type" value="Genomic_DNA"/>
</dbReference>
<feature type="chain" id="PRO_5012623165" description="Protein SirB1 N-terminal domain-containing protein" evidence="2">
    <location>
        <begin position="21"/>
        <end position="372"/>
    </location>
</feature>
<evidence type="ECO:0000256" key="1">
    <source>
        <dbReference type="SAM" id="Coils"/>
    </source>
</evidence>
<dbReference type="AlphaFoldDB" id="A0A212JFT1"/>
<name>A0A212JFT1_9BACT</name>
<sequence length="372" mass="42997">MRIFLTIWILCLCYTYNCMAQATLPVIDSFGKNKPVVNTPVIPTSPTIRNNANPHDPTSLTNIQQRNAALIKEVNELEVQKEIQKQSDILMLTHNGFSMQSDNVGTSNYYNAFTEIQKMLTGEQSLNLGKAIFLVENAYYDNAYIYEDYQNSIKDIAELCNEKIEEDKLDKNDNLVKNMMIFRFISDTLIMKDKSTGKKLYHYPVKYNYEDYHSRNSYDSHFVTTLMHTGKGQCYSMPLYYLVLAEEMGAEAYWSFSPRHTFVKIQDNGGKWYNIELTCKGVLSDAHYMNNSYIKAEALQNKIYLEPMDKTNVVAQMLIELARGYYQKYGLDDFYLQCADTAMKYLNNDLDVEKFAKVDPISPIQIDPHVTI</sequence>
<evidence type="ECO:0008006" key="4">
    <source>
        <dbReference type="Google" id="ProtNLM"/>
    </source>
</evidence>